<dbReference type="GO" id="GO:0005737">
    <property type="term" value="C:cytoplasm"/>
    <property type="evidence" value="ECO:0007669"/>
    <property type="project" value="TreeGrafter"/>
</dbReference>
<dbReference type="EMBL" id="NSJZ01000001">
    <property type="protein sequence ID" value="PAU98761.1"/>
    <property type="molecule type" value="Genomic_DNA"/>
</dbReference>
<comment type="caution">
    <text evidence="5">The sequence shown here is derived from an EMBL/GenBank/DDBJ whole genome shotgun (WGS) entry which is preliminary data.</text>
</comment>
<dbReference type="GO" id="GO:0016020">
    <property type="term" value="C:membrane"/>
    <property type="evidence" value="ECO:0007669"/>
    <property type="project" value="UniProtKB-SubCell"/>
</dbReference>
<evidence type="ECO:0000256" key="2">
    <source>
        <dbReference type="ARBA" id="ARBA00022692"/>
    </source>
</evidence>
<accession>A0A2A2GMM6</accession>
<dbReference type="Gene3D" id="3.90.550.10">
    <property type="entry name" value="Spore Coat Polysaccharide Biosynthesis Protein SpsA, Chain A"/>
    <property type="match status" value="1"/>
</dbReference>
<dbReference type="PANTHER" id="PTHR21461:SF69">
    <property type="entry name" value="GLYCOSYLTRANSFERASE FAMILY 92 PROTEIN"/>
    <property type="match status" value="1"/>
</dbReference>
<evidence type="ECO:0000256" key="3">
    <source>
        <dbReference type="ARBA" id="ARBA00022989"/>
    </source>
</evidence>
<dbReference type="SUPFAM" id="SSF53448">
    <property type="entry name" value="Nucleotide-diphospho-sugar transferases"/>
    <property type="match status" value="1"/>
</dbReference>
<evidence type="ECO:0000256" key="4">
    <source>
        <dbReference type="SAM" id="MobiDB-lite"/>
    </source>
</evidence>
<dbReference type="Gene3D" id="3.40.50.150">
    <property type="entry name" value="Vaccinia Virus protein VP39"/>
    <property type="match status" value="1"/>
</dbReference>
<dbReference type="PANTHER" id="PTHR21461">
    <property type="entry name" value="GLYCOSYLTRANSFERASE FAMILY 92 PROTEIN"/>
    <property type="match status" value="1"/>
</dbReference>
<protein>
    <submittedName>
        <fullName evidence="5">Glycosyl transferase family 2</fullName>
    </submittedName>
</protein>
<comment type="subcellular location">
    <subcellularLocation>
        <location evidence="1">Membrane</location>
        <topology evidence="1">Single-pass membrane protein</topology>
    </subcellularLocation>
</comment>
<dbReference type="InterPro" id="IPR029063">
    <property type="entry name" value="SAM-dependent_MTases_sf"/>
</dbReference>
<dbReference type="SUPFAM" id="SSF53335">
    <property type="entry name" value="S-adenosyl-L-methionine-dependent methyltransferases"/>
    <property type="match status" value="1"/>
</dbReference>
<keyword evidence="3" id="KW-1133">Transmembrane helix</keyword>
<evidence type="ECO:0000313" key="6">
    <source>
        <dbReference type="Proteomes" id="UP000218023"/>
    </source>
</evidence>
<keyword evidence="2" id="KW-0812">Transmembrane</keyword>
<dbReference type="InterPro" id="IPR029044">
    <property type="entry name" value="Nucleotide-diphossugar_trans"/>
</dbReference>
<reference evidence="5 6" key="1">
    <citation type="submission" date="2017-09" db="EMBL/GenBank/DDBJ databases">
        <title>Paracoccus alkalisoli sp. nov., isolated from saline alkaline soil.</title>
        <authorList>
            <person name="Dong X."/>
            <person name="Zhang G."/>
        </authorList>
    </citation>
    <scope>NUCLEOTIDE SEQUENCE [LARGE SCALE GENOMIC DNA]</scope>
    <source>
        <strain evidence="5 6">WN007</strain>
    </source>
</reference>
<feature type="region of interest" description="Disordered" evidence="4">
    <location>
        <begin position="1"/>
        <end position="42"/>
    </location>
</feature>
<gene>
    <name evidence="5" type="ORF">CK240_01075</name>
</gene>
<dbReference type="GO" id="GO:0016757">
    <property type="term" value="F:glycosyltransferase activity"/>
    <property type="evidence" value="ECO:0007669"/>
    <property type="project" value="TreeGrafter"/>
</dbReference>
<proteinExistence type="predicted"/>
<keyword evidence="5" id="KW-0808">Transferase</keyword>
<keyword evidence="6" id="KW-1185">Reference proteome</keyword>
<organism evidence="5 6">
    <name type="scientific">Paracoccus salipaludis</name>
    <dbReference type="NCBI Taxonomy" id="2032623"/>
    <lineage>
        <taxon>Bacteria</taxon>
        <taxon>Pseudomonadati</taxon>
        <taxon>Pseudomonadota</taxon>
        <taxon>Alphaproteobacteria</taxon>
        <taxon>Rhodobacterales</taxon>
        <taxon>Paracoccaceae</taxon>
        <taxon>Paracoccus</taxon>
    </lineage>
</organism>
<dbReference type="AlphaFoldDB" id="A0A2A2GMM6"/>
<dbReference type="Proteomes" id="UP000218023">
    <property type="component" value="Unassembled WGS sequence"/>
</dbReference>
<evidence type="ECO:0000313" key="5">
    <source>
        <dbReference type="EMBL" id="PAU98761.1"/>
    </source>
</evidence>
<dbReference type="OrthoDB" id="1997677at2"/>
<feature type="compositionally biased region" description="Basic residues" evidence="4">
    <location>
        <begin position="29"/>
        <end position="41"/>
    </location>
</feature>
<keyword evidence="3" id="KW-0472">Membrane</keyword>
<name>A0A2A2GMM6_9RHOB</name>
<evidence type="ECO:0000256" key="1">
    <source>
        <dbReference type="ARBA" id="ARBA00004167"/>
    </source>
</evidence>
<dbReference type="Pfam" id="PF13704">
    <property type="entry name" value="Glyco_tranf_2_4"/>
    <property type="match status" value="1"/>
</dbReference>
<sequence>MRWPSCGATSGWPGPIPRGSRARAEGRRKNGRPKVKLKKHESPHGTVMAVSMMKDEAPFLLEWFAHHLAVGFTDILVYTNDCTDGTVEILQRLEELGLGHHRHNVIPQGVKPQPSALNHAQNEPLVQDADWVLVFDADEFLSINHPSGTLDGMLDDAVARDANGIVVTWRIFGSNGVVDWSRAPVTEQYTRAAPPDWNKGWGVKTLFKFDPEYWKLGIHRPSIKNKHLEDGFPDTVRRLNGSGKPMEDYFRFHGWRSITRTIGYDWAQMNHYAVKSVDSYALRKFRANVNNKADKYNAGYWSLQDRNEVPDTRILRHAPARAAIMAELLTDPVLRELHETALARVEARLAEYRQSDAYRALRDGLIEAGRVPISSVEAKPPKARDPARIAELMGRVRRPKDAAAEERGAPLPAPARAPGPYVIPVDLSSEPEGEIEWAENHGVLLPGDFRIFSTEAVKAVLAGKFDRRNARNLPGQLAGTARLLDVGGGLGFPAMVALRLHPRLVVMLHEDRPGLAAAARMIHRRNGFEDSTRLKVVDGPLRLPSDGAAEAAGLAACLRDFRPDTLRLSRPELVTPDLLAAMPLDSVRRVIVVTEGEAEGTRHDDGRVLAAHGLAERSTSAENGALLFLKQDRTEPLTAC</sequence>